<evidence type="ECO:0000256" key="2">
    <source>
        <dbReference type="ARBA" id="ARBA00006971"/>
    </source>
</evidence>
<proteinExistence type="inferred from homology"/>
<evidence type="ECO:0000256" key="3">
    <source>
        <dbReference type="ARBA" id="ARBA00022692"/>
    </source>
</evidence>
<dbReference type="SMART" id="SM00244">
    <property type="entry name" value="PHB"/>
    <property type="match status" value="1"/>
</dbReference>
<dbReference type="GO" id="GO:0016020">
    <property type="term" value="C:membrane"/>
    <property type="evidence" value="ECO:0007669"/>
    <property type="project" value="UniProtKB-SubCell"/>
</dbReference>
<evidence type="ECO:0000256" key="7">
    <source>
        <dbReference type="SAM" id="MobiDB-lite"/>
    </source>
</evidence>
<evidence type="ECO:0000256" key="5">
    <source>
        <dbReference type="ARBA" id="ARBA00023136"/>
    </source>
</evidence>
<keyword evidence="9" id="KW-0378">Hydrolase</keyword>
<feature type="region of interest" description="Disordered" evidence="7">
    <location>
        <begin position="80"/>
        <end position="118"/>
    </location>
</feature>
<keyword evidence="9" id="KW-0645">Protease</keyword>
<dbReference type="GO" id="GO:0008233">
    <property type="term" value="F:peptidase activity"/>
    <property type="evidence" value="ECO:0007669"/>
    <property type="project" value="UniProtKB-KW"/>
</dbReference>
<keyword evidence="3 6" id="KW-0812">Transmembrane</keyword>
<dbReference type="AlphaFoldDB" id="A0A9C7CVP4"/>
<feature type="compositionally biased region" description="Low complexity" evidence="7">
    <location>
        <begin position="444"/>
        <end position="480"/>
    </location>
</feature>
<comment type="function">
    <text evidence="6">HflC and HflK could encode or regulate a protease.</text>
</comment>
<feature type="transmembrane region" description="Helical" evidence="6">
    <location>
        <begin position="136"/>
        <end position="157"/>
    </location>
</feature>
<evidence type="ECO:0000259" key="8">
    <source>
        <dbReference type="SMART" id="SM00244"/>
    </source>
</evidence>
<dbReference type="EMBL" id="AP026973">
    <property type="protein sequence ID" value="BDT76935.1"/>
    <property type="molecule type" value="Genomic_DNA"/>
</dbReference>
<keyword evidence="4 6" id="KW-1133">Transmembrane helix</keyword>
<dbReference type="EMBL" id="AP026974">
    <property type="protein sequence ID" value="BDT78789.1"/>
    <property type="molecule type" value="Genomic_DNA"/>
</dbReference>
<sequence length="495" mass="53139">MTRKFLGLFSVNDPGWGNSHNSGGSKDAKDGQGGDQVPKADPETNQPVETRPTGQPNKSDGPPDLDELWRDFNDRIAGIFGGKKSPGAASKPSNKPNSTDIPPPSQRGGGSGGNGGGSGGFSAPNLNFSNPFGSKASILIAGAVVFFMWVCSGFFIIQEGQAGVILTFGKYDYTAKPGINWRMPWPIQSEETVNLSGVRSVEVGRPVLIKATNQKDSSMLTEDENIIDVRFAVQYRLKDPTDYLFNNRDPDAAVVQAAETAVREIVARSKMDTVLYEGREKIGIDLANSIQKILDSYKTGIYVTSVTVQNVQPPEQVQAAFDDAVKAGQDQERLKSEGQAYANDIIPRAKGTAERLIQEAEGYKARVVATAEGDATRFKQVLVEYSKAPQVTRDRMYIDSMREMYNNVTKILVDTTKSNSLLYLPLDKIVAQVSAESAQAANAQVQSGATTPTGSVTVGGATGSSASTSSSSATSTNNNSADKRDGLRSRDRESR</sequence>
<dbReference type="GO" id="GO:0006508">
    <property type="term" value="P:proteolysis"/>
    <property type="evidence" value="ECO:0007669"/>
    <property type="project" value="UniProtKB-KW"/>
</dbReference>
<feature type="region of interest" description="Disordered" evidence="7">
    <location>
        <begin position="444"/>
        <end position="495"/>
    </location>
</feature>
<dbReference type="NCBIfam" id="TIGR01933">
    <property type="entry name" value="hflK"/>
    <property type="match status" value="1"/>
</dbReference>
<keyword evidence="11" id="KW-1185">Reference proteome</keyword>
<reference evidence="9 11" key="1">
    <citation type="submission" date="2022-11" db="EMBL/GenBank/DDBJ databases">
        <title>Complete Genome Sequences of three Polynucleobacter sp. Subcluster PnecC Strains KF022, KF023, and KF032 Isolated from a Shallow Eutrophic Lake in Japan.</title>
        <authorList>
            <person name="Ogata Y."/>
            <person name="Watanabe K."/>
            <person name="Takemine S."/>
            <person name="Shindo C."/>
            <person name="Kurokawa R."/>
            <person name="Suda W."/>
        </authorList>
    </citation>
    <scope>NUCLEOTIDE SEQUENCE</scope>
    <source>
        <strain evidence="9">KF023</strain>
        <strain evidence="10 11">KF032</strain>
    </source>
</reference>
<evidence type="ECO:0000256" key="6">
    <source>
        <dbReference type="RuleBase" id="RU364113"/>
    </source>
</evidence>
<dbReference type="Gene3D" id="3.30.479.30">
    <property type="entry name" value="Band 7 domain"/>
    <property type="match status" value="1"/>
</dbReference>
<dbReference type="InterPro" id="IPR020980">
    <property type="entry name" value="Membrane_HflK_N"/>
</dbReference>
<comment type="similarity">
    <text evidence="2 6">Belongs to the band 7/mec-2 family. HflK subfamily.</text>
</comment>
<dbReference type="KEGG" id="pyt:PKF023_07380"/>
<feature type="compositionally biased region" description="Polar residues" evidence="7">
    <location>
        <begin position="91"/>
        <end position="100"/>
    </location>
</feature>
<dbReference type="RefSeq" id="WP_068321142.1">
    <property type="nucleotide sequence ID" value="NZ_AP026973.1"/>
</dbReference>
<dbReference type="PANTHER" id="PTHR43327">
    <property type="entry name" value="STOMATIN-LIKE PROTEIN 2, MITOCHONDRIAL"/>
    <property type="match status" value="1"/>
</dbReference>
<dbReference type="CDD" id="cd03404">
    <property type="entry name" value="SPFH_HflK"/>
    <property type="match status" value="1"/>
</dbReference>
<dbReference type="Pfam" id="PF12221">
    <property type="entry name" value="HflK_N"/>
    <property type="match status" value="1"/>
</dbReference>
<comment type="subcellular location">
    <subcellularLocation>
        <location evidence="1">Membrane</location>
        <topology evidence="1">Single-pass membrane protein</topology>
    </subcellularLocation>
</comment>
<feature type="compositionally biased region" description="Basic and acidic residues" evidence="7">
    <location>
        <begin position="26"/>
        <end position="42"/>
    </location>
</feature>
<feature type="compositionally biased region" description="Gly residues" evidence="7">
    <location>
        <begin position="107"/>
        <end position="118"/>
    </location>
</feature>
<feature type="compositionally biased region" description="Basic and acidic residues" evidence="7">
    <location>
        <begin position="481"/>
        <end position="495"/>
    </location>
</feature>
<feature type="region of interest" description="Disordered" evidence="7">
    <location>
        <begin position="1"/>
        <end position="68"/>
    </location>
</feature>
<evidence type="ECO:0000256" key="1">
    <source>
        <dbReference type="ARBA" id="ARBA00004167"/>
    </source>
</evidence>
<gene>
    <name evidence="9" type="primary">hflK</name>
    <name evidence="9" type="ORF">PKF023_07380</name>
    <name evidence="10" type="ORF">PKF032_06770</name>
</gene>
<dbReference type="PANTHER" id="PTHR43327:SF2">
    <property type="entry name" value="MODULATOR OF FTSH PROTEASE HFLK"/>
    <property type="match status" value="1"/>
</dbReference>
<name>A0A9C7CVP4_9BURK</name>
<dbReference type="InterPro" id="IPR001107">
    <property type="entry name" value="Band_7"/>
</dbReference>
<dbReference type="OrthoDB" id="9779595at2"/>
<protein>
    <recommendedName>
        <fullName evidence="6">Protein HflK</fullName>
    </recommendedName>
</protein>
<dbReference type="InterPro" id="IPR036013">
    <property type="entry name" value="Band_7/SPFH_dom_sf"/>
</dbReference>
<accession>A0A9C7CVP4</accession>
<organism evidence="9">
    <name type="scientific">Polynucleobacter yangtzensis</name>
    <dbReference type="NCBI Taxonomy" id="1743159"/>
    <lineage>
        <taxon>Bacteria</taxon>
        <taxon>Pseudomonadati</taxon>
        <taxon>Pseudomonadota</taxon>
        <taxon>Betaproteobacteria</taxon>
        <taxon>Burkholderiales</taxon>
        <taxon>Burkholderiaceae</taxon>
        <taxon>Polynucleobacter</taxon>
    </lineage>
</organism>
<evidence type="ECO:0000313" key="9">
    <source>
        <dbReference type="EMBL" id="BDT76935.1"/>
    </source>
</evidence>
<dbReference type="Proteomes" id="UP001211204">
    <property type="component" value="Chromosome"/>
</dbReference>
<evidence type="ECO:0000313" key="11">
    <source>
        <dbReference type="Proteomes" id="UP001211204"/>
    </source>
</evidence>
<feature type="compositionally biased region" description="Polar residues" evidence="7">
    <location>
        <begin position="43"/>
        <end position="58"/>
    </location>
</feature>
<feature type="domain" description="Band 7" evidence="8">
    <location>
        <begin position="152"/>
        <end position="325"/>
    </location>
</feature>
<evidence type="ECO:0000256" key="4">
    <source>
        <dbReference type="ARBA" id="ARBA00022989"/>
    </source>
</evidence>
<keyword evidence="5 6" id="KW-0472">Membrane</keyword>
<dbReference type="Pfam" id="PF01145">
    <property type="entry name" value="Band_7"/>
    <property type="match status" value="1"/>
</dbReference>
<dbReference type="InterPro" id="IPR050710">
    <property type="entry name" value="Band7/mec-2_domain"/>
</dbReference>
<comment type="subunit">
    <text evidence="6">HflC and HflK may interact to form a multimeric complex.</text>
</comment>
<dbReference type="Proteomes" id="UP001211097">
    <property type="component" value="Chromosome"/>
</dbReference>
<evidence type="ECO:0000313" key="10">
    <source>
        <dbReference type="EMBL" id="BDT78789.1"/>
    </source>
</evidence>
<dbReference type="SUPFAM" id="SSF117892">
    <property type="entry name" value="Band 7/SPFH domain"/>
    <property type="match status" value="1"/>
</dbReference>
<dbReference type="InterPro" id="IPR010201">
    <property type="entry name" value="HflK"/>
</dbReference>